<gene>
    <name evidence="2" type="ORF">UFOPK3770_00331</name>
</gene>
<dbReference type="InterPro" id="IPR003779">
    <property type="entry name" value="CMD-like"/>
</dbReference>
<dbReference type="InterPro" id="IPR004675">
    <property type="entry name" value="AhpD_core"/>
</dbReference>
<proteinExistence type="predicted"/>
<dbReference type="EMBL" id="CAESAJ010000019">
    <property type="protein sequence ID" value="CAB4332836.1"/>
    <property type="molecule type" value="Genomic_DNA"/>
</dbReference>
<evidence type="ECO:0000259" key="1">
    <source>
        <dbReference type="Pfam" id="PF02627"/>
    </source>
</evidence>
<accession>A0A6J5YTK2</accession>
<protein>
    <submittedName>
        <fullName evidence="2">Unannotated protein</fullName>
    </submittedName>
</protein>
<reference evidence="2" key="1">
    <citation type="submission" date="2020-05" db="EMBL/GenBank/DDBJ databases">
        <authorList>
            <person name="Chiriac C."/>
            <person name="Salcher M."/>
            <person name="Ghai R."/>
            <person name="Kavagutti S V."/>
        </authorList>
    </citation>
    <scope>NUCLEOTIDE SEQUENCE</scope>
</reference>
<dbReference type="PANTHER" id="PTHR35446:SF2">
    <property type="entry name" value="CARBOXYMUCONOLACTONE DECARBOXYLASE-LIKE DOMAIN-CONTAINING PROTEIN"/>
    <property type="match status" value="1"/>
</dbReference>
<sequence length="135" mass="14891">MSHELSPLMPIITDDEASPRVKAVYDDIRNTRGTDFVNNLWRVLANDPENLERTWSEVKSVLAPGALDPLIKDLIYLAISTNNSCTYCVRSHTASARAKGATDQMLSEVHAVIAAANRTNRLAIGLQVPVDEVFQ</sequence>
<evidence type="ECO:0000313" key="2">
    <source>
        <dbReference type="EMBL" id="CAB4332836.1"/>
    </source>
</evidence>
<dbReference type="GO" id="GO:0051920">
    <property type="term" value="F:peroxiredoxin activity"/>
    <property type="evidence" value="ECO:0007669"/>
    <property type="project" value="InterPro"/>
</dbReference>
<dbReference type="AlphaFoldDB" id="A0A6J5YTK2"/>
<dbReference type="Gene3D" id="1.20.1290.10">
    <property type="entry name" value="AhpD-like"/>
    <property type="match status" value="1"/>
</dbReference>
<organism evidence="2">
    <name type="scientific">freshwater metagenome</name>
    <dbReference type="NCBI Taxonomy" id="449393"/>
    <lineage>
        <taxon>unclassified sequences</taxon>
        <taxon>metagenomes</taxon>
        <taxon>ecological metagenomes</taxon>
    </lineage>
</organism>
<dbReference type="Pfam" id="PF02627">
    <property type="entry name" value="CMD"/>
    <property type="match status" value="1"/>
</dbReference>
<dbReference type="InterPro" id="IPR029032">
    <property type="entry name" value="AhpD-like"/>
</dbReference>
<feature type="domain" description="Carboxymuconolactone decarboxylase-like" evidence="1">
    <location>
        <begin position="54"/>
        <end position="122"/>
    </location>
</feature>
<dbReference type="NCBIfam" id="TIGR00778">
    <property type="entry name" value="ahpD_dom"/>
    <property type="match status" value="1"/>
</dbReference>
<name>A0A6J5YTK2_9ZZZZ</name>
<dbReference type="PANTHER" id="PTHR35446">
    <property type="entry name" value="SI:CH211-175M2.5"/>
    <property type="match status" value="1"/>
</dbReference>
<dbReference type="SUPFAM" id="SSF69118">
    <property type="entry name" value="AhpD-like"/>
    <property type="match status" value="1"/>
</dbReference>